<evidence type="ECO:0000313" key="3">
    <source>
        <dbReference type="Proteomes" id="UP000323506"/>
    </source>
</evidence>
<sequence length="118" mass="14001">LFLSQKCFWLAIYIFILHLSPPKTHNKIPIFSLFSLSIFFFSSLLFYFIQFFYFLQDTLSLFLSTPPISYFHFNSQINFFVFFHFRLFLFNSSANSAGGVLLPKSAVKFERYLMGEVR</sequence>
<dbReference type="EMBL" id="CM017692">
    <property type="protein sequence ID" value="TYH18980.1"/>
    <property type="molecule type" value="Genomic_DNA"/>
</dbReference>
<feature type="non-terminal residue" evidence="2">
    <location>
        <position position="1"/>
    </location>
</feature>
<name>A0A5D2GN26_GOSDA</name>
<dbReference type="Proteomes" id="UP000323506">
    <property type="component" value="Chromosome A05"/>
</dbReference>
<protein>
    <submittedName>
        <fullName evidence="2">Uncharacterized protein</fullName>
    </submittedName>
</protein>
<feature type="transmembrane region" description="Helical" evidence="1">
    <location>
        <begin position="69"/>
        <end position="89"/>
    </location>
</feature>
<keyword evidence="1" id="KW-0812">Transmembrane</keyword>
<evidence type="ECO:0000313" key="2">
    <source>
        <dbReference type="EMBL" id="TYH18980.1"/>
    </source>
</evidence>
<organism evidence="2 3">
    <name type="scientific">Gossypium darwinii</name>
    <name type="common">Darwin's cotton</name>
    <name type="synonym">Gossypium barbadense var. darwinii</name>
    <dbReference type="NCBI Taxonomy" id="34276"/>
    <lineage>
        <taxon>Eukaryota</taxon>
        <taxon>Viridiplantae</taxon>
        <taxon>Streptophyta</taxon>
        <taxon>Embryophyta</taxon>
        <taxon>Tracheophyta</taxon>
        <taxon>Spermatophyta</taxon>
        <taxon>Magnoliopsida</taxon>
        <taxon>eudicotyledons</taxon>
        <taxon>Gunneridae</taxon>
        <taxon>Pentapetalae</taxon>
        <taxon>rosids</taxon>
        <taxon>malvids</taxon>
        <taxon>Malvales</taxon>
        <taxon>Malvaceae</taxon>
        <taxon>Malvoideae</taxon>
        <taxon>Gossypium</taxon>
    </lineage>
</organism>
<accession>A0A5D2GN26</accession>
<proteinExistence type="predicted"/>
<gene>
    <name evidence="2" type="ORF">ES288_A05G316300v1</name>
</gene>
<evidence type="ECO:0000256" key="1">
    <source>
        <dbReference type="SAM" id="Phobius"/>
    </source>
</evidence>
<dbReference type="AlphaFoldDB" id="A0A5D2GN26"/>
<keyword evidence="3" id="KW-1185">Reference proteome</keyword>
<feature type="transmembrane region" description="Helical" evidence="1">
    <location>
        <begin position="28"/>
        <end position="49"/>
    </location>
</feature>
<keyword evidence="1" id="KW-1133">Transmembrane helix</keyword>
<keyword evidence="1" id="KW-0472">Membrane</keyword>
<reference evidence="2 3" key="1">
    <citation type="submission" date="2019-06" db="EMBL/GenBank/DDBJ databases">
        <title>WGS assembly of Gossypium darwinii.</title>
        <authorList>
            <person name="Chen Z.J."/>
            <person name="Sreedasyam A."/>
            <person name="Ando A."/>
            <person name="Song Q."/>
            <person name="De L."/>
            <person name="Hulse-Kemp A."/>
            <person name="Ding M."/>
            <person name="Ye W."/>
            <person name="Kirkbride R."/>
            <person name="Jenkins J."/>
            <person name="Plott C."/>
            <person name="Lovell J."/>
            <person name="Lin Y.-M."/>
            <person name="Vaughn R."/>
            <person name="Liu B."/>
            <person name="Li W."/>
            <person name="Simpson S."/>
            <person name="Scheffler B."/>
            <person name="Saski C."/>
            <person name="Grover C."/>
            <person name="Hu G."/>
            <person name="Conover J."/>
            <person name="Carlson J."/>
            <person name="Shu S."/>
            <person name="Boston L."/>
            <person name="Williams M."/>
            <person name="Peterson D."/>
            <person name="Mcgee K."/>
            <person name="Jones D."/>
            <person name="Wendel J."/>
            <person name="Stelly D."/>
            <person name="Grimwood J."/>
            <person name="Schmutz J."/>
        </authorList>
    </citation>
    <scope>NUCLEOTIDE SEQUENCE [LARGE SCALE GENOMIC DNA]</scope>
    <source>
        <strain evidence="2">1808015.09</strain>
    </source>
</reference>